<keyword evidence="1" id="KW-0472">Membrane</keyword>
<keyword evidence="2" id="KW-0732">Signal</keyword>
<dbReference type="AlphaFoldDB" id="W0DIB0"/>
<dbReference type="HOGENOM" id="CLU_1309631_0_0_6"/>
<organism evidence="4 5">
    <name type="scientific">Thioalkalivibrio paradoxus ARh 1</name>
    <dbReference type="NCBI Taxonomy" id="713585"/>
    <lineage>
        <taxon>Bacteria</taxon>
        <taxon>Pseudomonadati</taxon>
        <taxon>Pseudomonadota</taxon>
        <taxon>Gammaproteobacteria</taxon>
        <taxon>Chromatiales</taxon>
        <taxon>Ectothiorhodospiraceae</taxon>
        <taxon>Thioalkalivibrio</taxon>
    </lineage>
</organism>
<feature type="domain" description="SHOCT" evidence="3">
    <location>
        <begin position="183"/>
        <end position="208"/>
    </location>
</feature>
<feature type="signal peptide" evidence="2">
    <location>
        <begin position="1"/>
        <end position="16"/>
    </location>
</feature>
<keyword evidence="1" id="KW-0812">Transmembrane</keyword>
<accession>W0DIB0</accession>
<evidence type="ECO:0000313" key="5">
    <source>
        <dbReference type="Proteomes" id="UP000005289"/>
    </source>
</evidence>
<sequence>MSLFALVWLFPFALLAETPVALPELAADSHSEEVLRQYPLGTVSLQSALSAHGAPDRMKVFPNRLVGWAYSYEEGNAGAVPIIYTLVFDTHGQVVDVLYRRDADTMSALRLRGAREAAPDQAERGWRWHHMQGYGYGPHWGWGHGTTGLWWLASGIALVVFLGAVLVLLSRLARRARPRKDAALVILNERYARGELDREDFEQRRRALRS</sequence>
<dbReference type="KEGG" id="tti:THITH_08905"/>
<protein>
    <recommendedName>
        <fullName evidence="3">SHOCT domain-containing protein</fullName>
    </recommendedName>
</protein>
<keyword evidence="5" id="KW-1185">Reference proteome</keyword>
<dbReference type="InterPro" id="IPR018649">
    <property type="entry name" value="SHOCT"/>
</dbReference>
<evidence type="ECO:0000256" key="2">
    <source>
        <dbReference type="SAM" id="SignalP"/>
    </source>
</evidence>
<evidence type="ECO:0000256" key="1">
    <source>
        <dbReference type="SAM" id="Phobius"/>
    </source>
</evidence>
<gene>
    <name evidence="4" type="ORF">THITH_08905</name>
</gene>
<dbReference type="Proteomes" id="UP000005289">
    <property type="component" value="Chromosome"/>
</dbReference>
<evidence type="ECO:0000313" key="4">
    <source>
        <dbReference type="EMBL" id="AHE98359.1"/>
    </source>
</evidence>
<name>W0DIB0_9GAMM</name>
<feature type="transmembrane region" description="Helical" evidence="1">
    <location>
        <begin position="149"/>
        <end position="169"/>
    </location>
</feature>
<dbReference type="Pfam" id="PF09851">
    <property type="entry name" value="SHOCT"/>
    <property type="match status" value="1"/>
</dbReference>
<proteinExistence type="predicted"/>
<keyword evidence="1" id="KW-1133">Transmembrane helix</keyword>
<feature type="chain" id="PRO_5004786861" description="SHOCT domain-containing protein" evidence="2">
    <location>
        <begin position="17"/>
        <end position="210"/>
    </location>
</feature>
<reference evidence="4 5" key="1">
    <citation type="submission" date="2013-12" db="EMBL/GenBank/DDBJ databases">
        <authorList>
            <consortium name="DOE Joint Genome Institute"/>
            <person name="Muyzer G."/>
            <person name="Huntemann M."/>
            <person name="Han J."/>
            <person name="Chen A."/>
            <person name="Kyrpides N."/>
            <person name="Mavromatis K."/>
            <person name="Markowitz V."/>
            <person name="Palaniappan K."/>
            <person name="Ivanova N."/>
            <person name="Schaumberg A."/>
            <person name="Pati A."/>
            <person name="Liolios K."/>
            <person name="Nordberg H.P."/>
            <person name="Cantor M.N."/>
            <person name="Hua S.X."/>
            <person name="Woyke T."/>
        </authorList>
    </citation>
    <scope>NUCLEOTIDE SEQUENCE [LARGE SCALE GENOMIC DNA]</scope>
    <source>
        <strain evidence="4 5">ARh 1</strain>
    </source>
</reference>
<evidence type="ECO:0000259" key="3">
    <source>
        <dbReference type="Pfam" id="PF09851"/>
    </source>
</evidence>
<dbReference type="EMBL" id="CP007029">
    <property type="protein sequence ID" value="AHE98359.1"/>
    <property type="molecule type" value="Genomic_DNA"/>
</dbReference>